<keyword evidence="4" id="KW-0010">Activator</keyword>
<dbReference type="CDD" id="cd08411">
    <property type="entry name" value="PBP2_OxyR"/>
    <property type="match status" value="1"/>
</dbReference>
<keyword evidence="2" id="KW-0805">Transcription regulation</keyword>
<evidence type="ECO:0000256" key="3">
    <source>
        <dbReference type="ARBA" id="ARBA00023125"/>
    </source>
</evidence>
<dbReference type="EMBL" id="GL883077">
    <property type="protein sequence ID" value="EGF92250.1"/>
    <property type="molecule type" value="Genomic_DNA"/>
</dbReference>
<keyword evidence="5" id="KW-0804">Transcription</keyword>
<dbReference type="HOGENOM" id="CLU_039613_6_4_5"/>
<evidence type="ECO:0000256" key="2">
    <source>
        <dbReference type="ARBA" id="ARBA00023015"/>
    </source>
</evidence>
<dbReference type="PROSITE" id="PS50931">
    <property type="entry name" value="HTH_LYSR"/>
    <property type="match status" value="1"/>
</dbReference>
<proteinExistence type="inferred from homology"/>
<dbReference type="InterPro" id="IPR000847">
    <property type="entry name" value="LysR_HTH_N"/>
</dbReference>
<dbReference type="Gene3D" id="3.40.190.10">
    <property type="entry name" value="Periplasmic binding protein-like II"/>
    <property type="match status" value="2"/>
</dbReference>
<dbReference type="STRING" id="715226.ABI_06840"/>
<dbReference type="PANTHER" id="PTHR30346:SF26">
    <property type="entry name" value="HYDROGEN PEROXIDE-INDUCIBLE GENES ACTIVATOR"/>
    <property type="match status" value="1"/>
</dbReference>
<dbReference type="InterPro" id="IPR036390">
    <property type="entry name" value="WH_DNA-bd_sf"/>
</dbReference>
<dbReference type="Pfam" id="PF03466">
    <property type="entry name" value="LysR_substrate"/>
    <property type="match status" value="1"/>
</dbReference>
<sequence length="305" mass="32997">MHILPTLRQLQYLKLLAEHKSFMAAAEKAYVSQPALSSGIAELEKILGARLVDRTRGQIILTAIGEETLKRAEDILARAEDLVEATHGADKPLTGRFRLGVIPTIAPFLLPKALVRLRTEFPDLRLFLREDQTARLIAALKTGALDAAVIALPYDLTGLDHVFVARDEIFAAMPHDHLLSRETSITPEALKNEELILLEDGHCLRDHAMAACSWTGASGANESLSAYAGGGFAATSLNTLVQMVGSGLGLSLLPAMAVESGMVPADDVTIRPLKSDHAFRDIVVIWRSGSSRAPEARLLAEKLKT</sequence>
<organism evidence="7 8">
    <name type="scientific">Asticcacaulis biprosthecium C19</name>
    <dbReference type="NCBI Taxonomy" id="715226"/>
    <lineage>
        <taxon>Bacteria</taxon>
        <taxon>Pseudomonadati</taxon>
        <taxon>Pseudomonadota</taxon>
        <taxon>Alphaproteobacteria</taxon>
        <taxon>Caulobacterales</taxon>
        <taxon>Caulobacteraceae</taxon>
        <taxon>Asticcacaulis</taxon>
    </lineage>
</organism>
<dbReference type="eggNOG" id="COG0583">
    <property type="taxonomic scope" value="Bacteria"/>
</dbReference>
<reference evidence="8" key="1">
    <citation type="submission" date="2011-03" db="EMBL/GenBank/DDBJ databases">
        <title>Draft genome sequence of Brevundimonas diminuta.</title>
        <authorList>
            <person name="Brown P.J.B."/>
            <person name="Buechlein A."/>
            <person name="Hemmerich C."/>
            <person name="Brun Y.V."/>
        </authorList>
    </citation>
    <scope>NUCLEOTIDE SEQUENCE [LARGE SCALE GENOMIC DNA]</scope>
    <source>
        <strain evidence="8">C19</strain>
    </source>
</reference>
<accession>F4QLA5</accession>
<protein>
    <submittedName>
        <fullName evidence="7">Transcriptional regulator OxyR</fullName>
    </submittedName>
</protein>
<dbReference type="SUPFAM" id="SSF46785">
    <property type="entry name" value="Winged helix' DNA-binding domain"/>
    <property type="match status" value="1"/>
</dbReference>
<evidence type="ECO:0000313" key="7">
    <source>
        <dbReference type="EMBL" id="EGF92250.1"/>
    </source>
</evidence>
<evidence type="ECO:0000256" key="5">
    <source>
        <dbReference type="ARBA" id="ARBA00023163"/>
    </source>
</evidence>
<dbReference type="SUPFAM" id="SSF53850">
    <property type="entry name" value="Periplasmic binding protein-like II"/>
    <property type="match status" value="1"/>
</dbReference>
<evidence type="ECO:0000259" key="6">
    <source>
        <dbReference type="PROSITE" id="PS50931"/>
    </source>
</evidence>
<name>F4QLA5_9CAUL</name>
<feature type="domain" description="HTH lysR-type" evidence="6">
    <location>
        <begin position="5"/>
        <end position="62"/>
    </location>
</feature>
<dbReference type="FunFam" id="1.10.10.10:FF:000001">
    <property type="entry name" value="LysR family transcriptional regulator"/>
    <property type="match status" value="1"/>
</dbReference>
<dbReference type="RefSeq" id="WP_006271425.1">
    <property type="nucleotide sequence ID" value="NZ_GL883077.1"/>
</dbReference>
<dbReference type="InterPro" id="IPR005119">
    <property type="entry name" value="LysR_subst-bd"/>
</dbReference>
<dbReference type="Proteomes" id="UP000006512">
    <property type="component" value="Unassembled WGS sequence"/>
</dbReference>
<dbReference type="GO" id="GO:0032993">
    <property type="term" value="C:protein-DNA complex"/>
    <property type="evidence" value="ECO:0007669"/>
    <property type="project" value="TreeGrafter"/>
</dbReference>
<keyword evidence="3" id="KW-0238">DNA-binding</keyword>
<evidence type="ECO:0000313" key="8">
    <source>
        <dbReference type="Proteomes" id="UP000006512"/>
    </source>
</evidence>
<dbReference type="Pfam" id="PF00126">
    <property type="entry name" value="HTH_1"/>
    <property type="match status" value="1"/>
</dbReference>
<dbReference type="GO" id="GO:0003700">
    <property type="term" value="F:DNA-binding transcription factor activity"/>
    <property type="evidence" value="ECO:0007669"/>
    <property type="project" value="InterPro"/>
</dbReference>
<comment type="similarity">
    <text evidence="1">Belongs to the LysR transcriptional regulatory family.</text>
</comment>
<gene>
    <name evidence="7" type="ORF">ABI_06840</name>
</gene>
<dbReference type="GO" id="GO:0003677">
    <property type="term" value="F:DNA binding"/>
    <property type="evidence" value="ECO:0007669"/>
    <property type="project" value="UniProtKB-KW"/>
</dbReference>
<dbReference type="PRINTS" id="PR00039">
    <property type="entry name" value="HTHLYSR"/>
</dbReference>
<evidence type="ECO:0000256" key="4">
    <source>
        <dbReference type="ARBA" id="ARBA00023159"/>
    </source>
</evidence>
<dbReference type="Gene3D" id="1.10.10.10">
    <property type="entry name" value="Winged helix-like DNA-binding domain superfamily/Winged helix DNA-binding domain"/>
    <property type="match status" value="1"/>
</dbReference>
<evidence type="ECO:0000256" key="1">
    <source>
        <dbReference type="ARBA" id="ARBA00009437"/>
    </source>
</evidence>
<dbReference type="AlphaFoldDB" id="F4QLA5"/>
<dbReference type="PANTHER" id="PTHR30346">
    <property type="entry name" value="TRANSCRIPTIONAL DUAL REGULATOR HCAR-RELATED"/>
    <property type="match status" value="1"/>
</dbReference>
<keyword evidence="8" id="KW-1185">Reference proteome</keyword>
<dbReference type="InterPro" id="IPR036388">
    <property type="entry name" value="WH-like_DNA-bd_sf"/>
</dbReference>